<evidence type="ECO:0000256" key="3">
    <source>
        <dbReference type="ARBA" id="ARBA00022980"/>
    </source>
</evidence>
<gene>
    <name evidence="5" type="primary">rplY</name>
    <name evidence="5" type="synonym">ctc</name>
    <name evidence="9" type="ORF">C0099_04785</name>
</gene>
<proteinExistence type="inferred from homology"/>
<keyword evidence="3 5" id="KW-0689">Ribosomal protein</keyword>
<dbReference type="GO" id="GO:0008097">
    <property type="term" value="F:5S rRNA binding"/>
    <property type="evidence" value="ECO:0007669"/>
    <property type="project" value="InterPro"/>
</dbReference>
<dbReference type="GO" id="GO:0003735">
    <property type="term" value="F:structural constituent of ribosome"/>
    <property type="evidence" value="ECO:0007669"/>
    <property type="project" value="InterPro"/>
</dbReference>
<comment type="subunit">
    <text evidence="5">Part of the 50S ribosomal subunit; part of the 5S rRNA/L5/L18/L25 subcomplex. Contacts the 5S rRNA. Binds to the 5S rRNA independently of L5 and L18.</text>
</comment>
<dbReference type="Pfam" id="PF14693">
    <property type="entry name" value="Ribosomal_TL5_C"/>
    <property type="match status" value="1"/>
</dbReference>
<evidence type="ECO:0000259" key="7">
    <source>
        <dbReference type="Pfam" id="PF01386"/>
    </source>
</evidence>
<accession>A0A2I6S4Y1</accession>
<dbReference type="InterPro" id="IPR011035">
    <property type="entry name" value="Ribosomal_bL25/Gln-tRNA_synth"/>
</dbReference>
<keyword evidence="4 5" id="KW-0687">Ribonucleoprotein</keyword>
<dbReference type="Gene3D" id="2.40.240.10">
    <property type="entry name" value="Ribosomal Protein L25, Chain P"/>
    <property type="match status" value="1"/>
</dbReference>
<name>A0A2I6S4Y1_9RHOO</name>
<evidence type="ECO:0000256" key="1">
    <source>
        <dbReference type="ARBA" id="ARBA00022730"/>
    </source>
</evidence>
<dbReference type="InterPro" id="IPR001021">
    <property type="entry name" value="Ribosomal_bL25_long"/>
</dbReference>
<dbReference type="NCBIfam" id="NF004130">
    <property type="entry name" value="PRK05618.1-5"/>
    <property type="match status" value="1"/>
</dbReference>
<dbReference type="InterPro" id="IPR020057">
    <property type="entry name" value="Ribosomal_bL25_b-dom"/>
</dbReference>
<evidence type="ECO:0000313" key="9">
    <source>
        <dbReference type="EMBL" id="AUN94314.1"/>
    </source>
</evidence>
<reference evidence="9 10" key="1">
    <citation type="submission" date="2018-01" db="EMBL/GenBank/DDBJ databases">
        <authorList>
            <person name="Fu G.-Y."/>
        </authorList>
    </citation>
    <scope>NUCLEOTIDE SEQUENCE [LARGE SCALE GENOMIC DNA]</scope>
    <source>
        <strain evidence="9 10">SY39</strain>
    </source>
</reference>
<feature type="compositionally biased region" description="Acidic residues" evidence="6">
    <location>
        <begin position="194"/>
        <end position="207"/>
    </location>
</feature>
<comment type="similarity">
    <text evidence="5">Belongs to the bacterial ribosomal protein bL25 family. CTC subfamily.</text>
</comment>
<comment type="function">
    <text evidence="5">This is one of the proteins that binds to the 5S RNA in the ribosome where it forms part of the central protuberance.</text>
</comment>
<dbReference type="InterPro" id="IPR020930">
    <property type="entry name" value="Ribosomal_uL5_bac-type"/>
</dbReference>
<dbReference type="CDD" id="cd00495">
    <property type="entry name" value="Ribosomal_L25_TL5_CTC"/>
    <property type="match status" value="1"/>
</dbReference>
<feature type="region of interest" description="Disordered" evidence="6">
    <location>
        <begin position="184"/>
        <end position="207"/>
    </location>
</feature>
<dbReference type="GO" id="GO:0022625">
    <property type="term" value="C:cytosolic large ribosomal subunit"/>
    <property type="evidence" value="ECO:0007669"/>
    <property type="project" value="TreeGrafter"/>
</dbReference>
<evidence type="ECO:0000313" key="10">
    <source>
        <dbReference type="Proteomes" id="UP000242205"/>
    </source>
</evidence>
<dbReference type="SUPFAM" id="SSF50715">
    <property type="entry name" value="Ribosomal protein L25-like"/>
    <property type="match status" value="1"/>
</dbReference>
<keyword evidence="2 5" id="KW-0694">RNA-binding</keyword>
<dbReference type="KEGG" id="atw:C0099_04785"/>
<evidence type="ECO:0000259" key="8">
    <source>
        <dbReference type="Pfam" id="PF14693"/>
    </source>
</evidence>
<evidence type="ECO:0000256" key="6">
    <source>
        <dbReference type="SAM" id="MobiDB-lite"/>
    </source>
</evidence>
<dbReference type="PANTHER" id="PTHR33284:SF1">
    <property type="entry name" value="RIBOSOMAL PROTEIN L25_GLN-TRNA SYNTHETASE, ANTI-CODON-BINDING DOMAIN-CONTAINING PROTEIN"/>
    <property type="match status" value="1"/>
</dbReference>
<dbReference type="InterPro" id="IPR020056">
    <property type="entry name" value="Rbsml_bL25/Gln-tRNA_synth_N"/>
</dbReference>
<evidence type="ECO:0000256" key="2">
    <source>
        <dbReference type="ARBA" id="ARBA00022884"/>
    </source>
</evidence>
<dbReference type="NCBIfam" id="NF004612">
    <property type="entry name" value="PRK05943.1"/>
    <property type="match status" value="1"/>
</dbReference>
<protein>
    <recommendedName>
        <fullName evidence="5">Large ribosomal subunit protein bL25</fullName>
    </recommendedName>
    <alternativeName>
        <fullName evidence="5">General stress protein CTC</fullName>
    </alternativeName>
</protein>
<dbReference type="OrthoDB" id="9806411at2"/>
<dbReference type="InterPro" id="IPR037121">
    <property type="entry name" value="Ribosomal_bL25_C"/>
</dbReference>
<dbReference type="Proteomes" id="UP000242205">
    <property type="component" value="Chromosome"/>
</dbReference>
<dbReference type="InterPro" id="IPR029751">
    <property type="entry name" value="Ribosomal_L25_dom"/>
</dbReference>
<evidence type="ECO:0000256" key="4">
    <source>
        <dbReference type="ARBA" id="ARBA00023274"/>
    </source>
</evidence>
<keyword evidence="10" id="KW-1185">Reference proteome</keyword>
<evidence type="ECO:0000256" key="5">
    <source>
        <dbReference type="HAMAP-Rule" id="MF_01334"/>
    </source>
</evidence>
<sequence>MKIEFKATKRVDQGTGASRRLRRAGQLPGIIYGSHQDAVPITLDHNELIHMLKREAFHASVLTIDLEGKKETVVLRDAQWHPFKQIVLHLDFQRVSATEKLRLKVPLHFTNDDICPAVKLGGQMVTHVLNEIDVACLPKDLPEFIEVDLKDLQNDQSVHVSDIKLPAGVEIAQHGEGDPVIATALKTGGGSTAEDGDEAEGEDEGEA</sequence>
<dbReference type="PANTHER" id="PTHR33284">
    <property type="entry name" value="RIBOSOMAL PROTEIN L25/GLN-TRNA SYNTHETASE, ANTI-CODON-BINDING DOMAIN-CONTAINING PROTEIN"/>
    <property type="match status" value="1"/>
</dbReference>
<dbReference type="GO" id="GO:0006412">
    <property type="term" value="P:translation"/>
    <property type="evidence" value="ECO:0007669"/>
    <property type="project" value="UniProtKB-UniRule"/>
</dbReference>
<dbReference type="AlphaFoldDB" id="A0A2I6S4Y1"/>
<feature type="domain" description="Large ribosomal subunit protein bL25 L25" evidence="7">
    <location>
        <begin position="6"/>
        <end position="92"/>
    </location>
</feature>
<dbReference type="Gene3D" id="2.170.120.20">
    <property type="entry name" value="Ribosomal protein L25, beta domain"/>
    <property type="match status" value="1"/>
</dbReference>
<keyword evidence="1 5" id="KW-0699">rRNA-binding</keyword>
<feature type="domain" description="Large ribosomal subunit protein bL25 beta" evidence="8">
    <location>
        <begin position="100"/>
        <end position="184"/>
    </location>
</feature>
<dbReference type="EMBL" id="CP025682">
    <property type="protein sequence ID" value="AUN94314.1"/>
    <property type="molecule type" value="Genomic_DNA"/>
</dbReference>
<dbReference type="NCBIfam" id="TIGR00731">
    <property type="entry name" value="bL25_bact_ctc"/>
    <property type="match status" value="1"/>
</dbReference>
<dbReference type="Pfam" id="PF01386">
    <property type="entry name" value="Ribosomal_L25p"/>
    <property type="match status" value="1"/>
</dbReference>
<dbReference type="HAMAP" id="MF_01334">
    <property type="entry name" value="Ribosomal_bL25_CTC"/>
    <property type="match status" value="1"/>
</dbReference>
<organism evidence="9 10">
    <name type="scientific">Pseudazoarcus pumilus</name>
    <dbReference type="NCBI Taxonomy" id="2067960"/>
    <lineage>
        <taxon>Bacteria</taxon>
        <taxon>Pseudomonadati</taxon>
        <taxon>Pseudomonadota</taxon>
        <taxon>Betaproteobacteria</taxon>
        <taxon>Rhodocyclales</taxon>
        <taxon>Zoogloeaceae</taxon>
        <taxon>Pseudazoarcus</taxon>
    </lineage>
</organism>
<dbReference type="NCBIfam" id="NF004128">
    <property type="entry name" value="PRK05618.1-2"/>
    <property type="match status" value="1"/>
</dbReference>
<dbReference type="RefSeq" id="WP_102246384.1">
    <property type="nucleotide sequence ID" value="NZ_CP025682.1"/>
</dbReference>
<dbReference type="HAMAP" id="MF_01336">
    <property type="entry name" value="Ribosomal_bL25"/>
    <property type="match status" value="1"/>
</dbReference>
<dbReference type="InterPro" id="IPR020055">
    <property type="entry name" value="Ribosomal_bL25_short"/>
</dbReference>